<dbReference type="PRINTS" id="PR00081">
    <property type="entry name" value="GDHRDH"/>
</dbReference>
<dbReference type="InterPro" id="IPR002347">
    <property type="entry name" value="SDR_fam"/>
</dbReference>
<dbReference type="InterPro" id="IPR050259">
    <property type="entry name" value="SDR"/>
</dbReference>
<dbReference type="Proteomes" id="UP001174208">
    <property type="component" value="Unassembled WGS sequence"/>
</dbReference>
<dbReference type="SUPFAM" id="SSF51735">
    <property type="entry name" value="NAD(P)-binding Rossmann-fold domains"/>
    <property type="match status" value="1"/>
</dbReference>
<dbReference type="PANTHER" id="PTHR42879">
    <property type="entry name" value="3-OXOACYL-(ACYL-CARRIER-PROTEIN) REDUCTASE"/>
    <property type="match status" value="1"/>
</dbReference>
<dbReference type="PRINTS" id="PR00080">
    <property type="entry name" value="SDRFAMILY"/>
</dbReference>
<organism evidence="2 3">
    <name type="scientific">Leifsonia williamsii</name>
    <dbReference type="NCBI Taxonomy" id="3035919"/>
    <lineage>
        <taxon>Bacteria</taxon>
        <taxon>Bacillati</taxon>
        <taxon>Actinomycetota</taxon>
        <taxon>Actinomycetes</taxon>
        <taxon>Micrococcales</taxon>
        <taxon>Microbacteriaceae</taxon>
        <taxon>Leifsonia</taxon>
    </lineage>
</organism>
<dbReference type="CDD" id="cd05233">
    <property type="entry name" value="SDR_c"/>
    <property type="match status" value="1"/>
</dbReference>
<proteinExistence type="inferred from homology"/>
<comment type="caution">
    <text evidence="2">The sequence shown here is derived from an EMBL/GenBank/DDBJ whole genome shotgun (WGS) entry which is preliminary data.</text>
</comment>
<keyword evidence="3" id="KW-1185">Reference proteome</keyword>
<accession>A0ABT8K8Y4</accession>
<dbReference type="InterPro" id="IPR036291">
    <property type="entry name" value="NAD(P)-bd_dom_sf"/>
</dbReference>
<protein>
    <submittedName>
        <fullName evidence="2">SDR family oxidoreductase</fullName>
    </submittedName>
</protein>
<dbReference type="Pfam" id="PF13561">
    <property type="entry name" value="adh_short_C2"/>
    <property type="match status" value="1"/>
</dbReference>
<reference evidence="2" key="1">
    <citation type="submission" date="2023-06" db="EMBL/GenBank/DDBJ databases">
        <title>MT1 and MT2 Draft Genomes of Novel Species.</title>
        <authorList>
            <person name="Venkateswaran K."/>
        </authorList>
    </citation>
    <scope>NUCLEOTIDE SEQUENCE</scope>
    <source>
        <strain evidence="2">F6_8S_P_1B</strain>
    </source>
</reference>
<dbReference type="RefSeq" id="WP_301210331.1">
    <property type="nucleotide sequence ID" value="NZ_JAROCF010000001.1"/>
</dbReference>
<dbReference type="Gene3D" id="3.40.50.720">
    <property type="entry name" value="NAD(P)-binding Rossmann-like Domain"/>
    <property type="match status" value="1"/>
</dbReference>
<evidence type="ECO:0000256" key="1">
    <source>
        <dbReference type="ARBA" id="ARBA00006484"/>
    </source>
</evidence>
<dbReference type="EMBL" id="JAROCF010000001">
    <property type="protein sequence ID" value="MDN4613908.1"/>
    <property type="molecule type" value="Genomic_DNA"/>
</dbReference>
<gene>
    <name evidence="2" type="ORF">P5G50_05520</name>
</gene>
<name>A0ABT8K8Y4_9MICO</name>
<dbReference type="PANTHER" id="PTHR42879:SF2">
    <property type="entry name" value="3-OXOACYL-[ACYL-CARRIER-PROTEIN] REDUCTASE FABG"/>
    <property type="match status" value="1"/>
</dbReference>
<sequence>MTSTSTATTTPTLAGKKALVTGGSRGIGAGVARSLAAHGAEVAITYWSSPERAEALVAEIAAAGGTAVAVRANNGDADAARQGVRDAVEALGGLDILVNNAGGGWFEPFAETPDEHIEHTIDLNVRGTVYTTQAALESLPDGGRIITIGSVNAERIPFTGGAVYGLTKAAMVGFTKGLARDLAPRGITANVVQPGPIDTDGNPASGEAGDYLAGFTAFGRFGHSSDVGELVSWIASDAAGYMTGSAVTIDGGWTA</sequence>
<evidence type="ECO:0000313" key="2">
    <source>
        <dbReference type="EMBL" id="MDN4613908.1"/>
    </source>
</evidence>
<evidence type="ECO:0000313" key="3">
    <source>
        <dbReference type="Proteomes" id="UP001174208"/>
    </source>
</evidence>
<comment type="similarity">
    <text evidence="1">Belongs to the short-chain dehydrogenases/reductases (SDR) family.</text>
</comment>